<dbReference type="Pfam" id="PF20174">
    <property type="entry name" value="DUF6540"/>
    <property type="match status" value="1"/>
</dbReference>
<dbReference type="GeneID" id="70137386"/>
<sequence length="156" mass="17283">MTPRSVYLAMYRGSASQRAHFALFIPNATDDRSNISQDFRSISCKGIIIHVVGEPVMNGYTHEFKRNYETNTSRDLQELVLLGQVDSVNLYDPPNNVFVKGVRISELQSTVLTLSGVKSGLWSTHRLLDRGLISPSAVDTAQNQRNPPKHGVLGQG</sequence>
<proteinExistence type="predicted"/>
<organism evidence="1 2">
    <name type="scientific">Truncatella angustata</name>
    <dbReference type="NCBI Taxonomy" id="152316"/>
    <lineage>
        <taxon>Eukaryota</taxon>
        <taxon>Fungi</taxon>
        <taxon>Dikarya</taxon>
        <taxon>Ascomycota</taxon>
        <taxon>Pezizomycotina</taxon>
        <taxon>Sordariomycetes</taxon>
        <taxon>Xylariomycetidae</taxon>
        <taxon>Amphisphaeriales</taxon>
        <taxon>Sporocadaceae</taxon>
        <taxon>Truncatella</taxon>
    </lineage>
</organism>
<evidence type="ECO:0000313" key="1">
    <source>
        <dbReference type="EMBL" id="KAH6645233.1"/>
    </source>
</evidence>
<keyword evidence="2" id="KW-1185">Reference proteome</keyword>
<comment type="caution">
    <text evidence="1">The sequence shown here is derived from an EMBL/GenBank/DDBJ whole genome shotgun (WGS) entry which is preliminary data.</text>
</comment>
<evidence type="ECO:0000313" key="2">
    <source>
        <dbReference type="Proteomes" id="UP000758603"/>
    </source>
</evidence>
<name>A0A9P8RFT8_9PEZI</name>
<gene>
    <name evidence="1" type="ORF">BKA67DRAFT_665069</name>
</gene>
<dbReference type="RefSeq" id="XP_045951747.1">
    <property type="nucleotide sequence ID" value="XM_046108495.1"/>
</dbReference>
<dbReference type="InterPro" id="IPR046670">
    <property type="entry name" value="DUF6540"/>
</dbReference>
<dbReference type="EMBL" id="JAGPXC010000012">
    <property type="protein sequence ID" value="KAH6645233.1"/>
    <property type="molecule type" value="Genomic_DNA"/>
</dbReference>
<reference evidence="1" key="1">
    <citation type="journal article" date="2021" name="Nat. Commun.">
        <title>Genetic determinants of endophytism in the Arabidopsis root mycobiome.</title>
        <authorList>
            <person name="Mesny F."/>
            <person name="Miyauchi S."/>
            <person name="Thiergart T."/>
            <person name="Pickel B."/>
            <person name="Atanasova L."/>
            <person name="Karlsson M."/>
            <person name="Huettel B."/>
            <person name="Barry K.W."/>
            <person name="Haridas S."/>
            <person name="Chen C."/>
            <person name="Bauer D."/>
            <person name="Andreopoulos W."/>
            <person name="Pangilinan J."/>
            <person name="LaButti K."/>
            <person name="Riley R."/>
            <person name="Lipzen A."/>
            <person name="Clum A."/>
            <person name="Drula E."/>
            <person name="Henrissat B."/>
            <person name="Kohler A."/>
            <person name="Grigoriev I.V."/>
            <person name="Martin F.M."/>
            <person name="Hacquard S."/>
        </authorList>
    </citation>
    <scope>NUCLEOTIDE SEQUENCE</scope>
    <source>
        <strain evidence="1">MPI-SDFR-AT-0073</strain>
    </source>
</reference>
<dbReference type="OrthoDB" id="4746363at2759"/>
<dbReference type="AlphaFoldDB" id="A0A9P8RFT8"/>
<accession>A0A9P8RFT8</accession>
<dbReference type="Proteomes" id="UP000758603">
    <property type="component" value="Unassembled WGS sequence"/>
</dbReference>
<protein>
    <submittedName>
        <fullName evidence="1">Uncharacterized protein</fullName>
    </submittedName>
</protein>